<feature type="domain" description="O-acyltransferase WSD1-like N-terminal" evidence="1">
    <location>
        <begin position="45"/>
        <end position="240"/>
    </location>
</feature>
<dbReference type="InterPro" id="IPR004255">
    <property type="entry name" value="O-acyltransferase_WSD1_N"/>
</dbReference>
<dbReference type="GO" id="GO:0019432">
    <property type="term" value="P:triglyceride biosynthetic process"/>
    <property type="evidence" value="ECO:0007669"/>
    <property type="project" value="UniProtKB-UniPathway"/>
</dbReference>
<dbReference type="InterPro" id="IPR009721">
    <property type="entry name" value="O-acyltransferase_WSD1_C"/>
</dbReference>
<organism evidence="3 4">
    <name type="scientific">Nocardia colli</name>
    <dbReference type="NCBI Taxonomy" id="2545717"/>
    <lineage>
        <taxon>Bacteria</taxon>
        <taxon>Bacillati</taxon>
        <taxon>Actinomycetota</taxon>
        <taxon>Actinomycetes</taxon>
        <taxon>Mycobacteriales</taxon>
        <taxon>Nocardiaceae</taxon>
        <taxon>Nocardia</taxon>
    </lineage>
</organism>
<keyword evidence="4" id="KW-1185">Reference proteome</keyword>
<dbReference type="UniPathway" id="UPA00282"/>
<evidence type="ECO:0000313" key="4">
    <source>
        <dbReference type="Proteomes" id="UP000323876"/>
    </source>
</evidence>
<dbReference type="AlphaFoldDB" id="A0A5N0EP28"/>
<reference evidence="3 4" key="1">
    <citation type="submission" date="2019-09" db="EMBL/GenBank/DDBJ databases">
        <authorList>
            <person name="Wang X."/>
        </authorList>
    </citation>
    <scope>NUCLEOTIDE SEQUENCE [LARGE SCALE GENOMIC DNA]</scope>
    <source>
        <strain evidence="3 4">CICC 11023</strain>
    </source>
</reference>
<name>A0A5N0EP28_9NOCA</name>
<proteinExistence type="predicted"/>
<dbReference type="Pfam" id="PF06974">
    <property type="entry name" value="WS_DGAT_C"/>
    <property type="match status" value="1"/>
</dbReference>
<evidence type="ECO:0000313" key="3">
    <source>
        <dbReference type="EMBL" id="KAA8890773.1"/>
    </source>
</evidence>
<feature type="domain" description="O-acyltransferase WSD1 C-terminal" evidence="2">
    <location>
        <begin position="347"/>
        <end position="493"/>
    </location>
</feature>
<accession>A0A5N0EP28</accession>
<dbReference type="Pfam" id="PF03007">
    <property type="entry name" value="WS_DGAT_cat"/>
    <property type="match status" value="1"/>
</dbReference>
<gene>
    <name evidence="3" type="ORF">F3087_05930</name>
</gene>
<protein>
    <submittedName>
        <fullName evidence="3">DUF1298 domain-containing protein</fullName>
    </submittedName>
</protein>
<sequence>MSRPVLKRAPNGTWRRPFSMFAAAMSHSMGRRGRRVRYCRTVGSMAPQDATMYWLSARTRNDLFLLYCLTDAGRPSAELRAFVAERSARIADLRVRARDVPGDLDYPSWVPCEFTSDQFVEHALPQPDWSHLLTALGEVVDTGVDAAVRPWRFHLFRGIVDAPGGSGPALVAVLQMSHSLADGRRAAEIARALFAEDEGDAGSNSVAGALRTFRARAIPAPVGAVLALPRMPIRIARTAIRGYRAFRAQQRLAELTAAGELPPPGPDFPPSLVNNAVTEADSAHQVRMIVCDAESLRAPGRTVTVVVLTAVSLALARYLEMRGAPVDKLGAQVPMALSDTAKSNAHNNYRSLSVDLSIDEPDLRLRADKIAATMADRRLRAQHPLLTAQDRVTDVVPAPMLRRDIARYPLDTVPDSVAGHTVVSSVYRGPANLTFGGGPVRFTGGFPAIGSVMRLTHGVHGLGDTVTISLHADTATIPDLDAYAELLRAALKEAAHGLK</sequence>
<evidence type="ECO:0000259" key="2">
    <source>
        <dbReference type="Pfam" id="PF06974"/>
    </source>
</evidence>
<evidence type="ECO:0000259" key="1">
    <source>
        <dbReference type="Pfam" id="PF03007"/>
    </source>
</evidence>
<dbReference type="Proteomes" id="UP000323876">
    <property type="component" value="Unassembled WGS sequence"/>
</dbReference>
<comment type="caution">
    <text evidence="3">The sequence shown here is derived from an EMBL/GenBank/DDBJ whole genome shotgun (WGS) entry which is preliminary data.</text>
</comment>
<dbReference type="OrthoDB" id="4370976at2"/>
<dbReference type="GO" id="GO:0004144">
    <property type="term" value="F:diacylglycerol O-acyltransferase activity"/>
    <property type="evidence" value="ECO:0007669"/>
    <property type="project" value="InterPro"/>
</dbReference>
<dbReference type="EMBL" id="VXLC01000001">
    <property type="protein sequence ID" value="KAA8890773.1"/>
    <property type="molecule type" value="Genomic_DNA"/>
</dbReference>